<dbReference type="Proteomes" id="UP000319255">
    <property type="component" value="Unassembled WGS sequence"/>
</dbReference>
<evidence type="ECO:0000313" key="1">
    <source>
        <dbReference type="EMBL" id="TPE52608.1"/>
    </source>
</evidence>
<proteinExistence type="predicted"/>
<reference evidence="1 2" key="1">
    <citation type="submission" date="2019-06" db="EMBL/GenBank/DDBJ databases">
        <title>A novel bacterium of genus Amaricoccus, isolated from marine sediment.</title>
        <authorList>
            <person name="Huang H."/>
            <person name="Mo K."/>
            <person name="Hu Y."/>
        </authorList>
    </citation>
    <scope>NUCLEOTIDE SEQUENCE [LARGE SCALE GENOMIC DNA]</scope>
    <source>
        <strain evidence="1 2">HB172011</strain>
    </source>
</reference>
<protein>
    <submittedName>
        <fullName evidence="1">Uncharacterized protein</fullName>
    </submittedName>
</protein>
<organism evidence="1 2">
    <name type="scientific">Amaricoccus solimangrovi</name>
    <dbReference type="NCBI Taxonomy" id="2589815"/>
    <lineage>
        <taxon>Bacteria</taxon>
        <taxon>Pseudomonadati</taxon>
        <taxon>Pseudomonadota</taxon>
        <taxon>Alphaproteobacteria</taxon>
        <taxon>Rhodobacterales</taxon>
        <taxon>Paracoccaceae</taxon>
        <taxon>Amaricoccus</taxon>
    </lineage>
</organism>
<keyword evidence="2" id="KW-1185">Reference proteome</keyword>
<accession>A0A501WT97</accession>
<gene>
    <name evidence="1" type="ORF">FJM51_05365</name>
</gene>
<sequence>MIAHRLDTWAEAAALVLRRIAEDAADPVNAHRFSAEDATTRRGLVRGWDARAGLPLRIYTGGAAICLRVPALTGWLHALTGLDPQRGASAVLAVARRIDPAAARYLPAEADE</sequence>
<comment type="caution">
    <text evidence="1">The sequence shown here is derived from an EMBL/GenBank/DDBJ whole genome shotgun (WGS) entry which is preliminary data.</text>
</comment>
<evidence type="ECO:0000313" key="2">
    <source>
        <dbReference type="Proteomes" id="UP000319255"/>
    </source>
</evidence>
<dbReference type="AlphaFoldDB" id="A0A501WT97"/>
<dbReference type="EMBL" id="VFRP01000003">
    <property type="protein sequence ID" value="TPE52608.1"/>
    <property type="molecule type" value="Genomic_DNA"/>
</dbReference>
<dbReference type="RefSeq" id="WP_140453091.1">
    <property type="nucleotide sequence ID" value="NZ_VFRP01000003.1"/>
</dbReference>
<name>A0A501WT97_9RHOB</name>